<comment type="caution">
    <text evidence="5">The sequence shown here is derived from an EMBL/GenBank/DDBJ whole genome shotgun (WGS) entry which is preliminary data.</text>
</comment>
<proteinExistence type="inferred from homology"/>
<feature type="signal peptide" evidence="3">
    <location>
        <begin position="1"/>
        <end position="20"/>
    </location>
</feature>
<protein>
    <recommendedName>
        <fullName evidence="4">Alpha-2-macroglobulin domain-containing protein</fullName>
    </recommendedName>
</protein>
<organism evidence="5 6">
    <name type="scientific">Dawidia soli</name>
    <dbReference type="NCBI Taxonomy" id="2782352"/>
    <lineage>
        <taxon>Bacteria</taxon>
        <taxon>Pseudomonadati</taxon>
        <taxon>Bacteroidota</taxon>
        <taxon>Cytophagia</taxon>
        <taxon>Cytophagales</taxon>
        <taxon>Chryseotaleaceae</taxon>
        <taxon>Dawidia</taxon>
    </lineage>
</organism>
<dbReference type="Gene3D" id="2.60.40.1930">
    <property type="match status" value="1"/>
</dbReference>
<dbReference type="InterPro" id="IPR002890">
    <property type="entry name" value="MG2"/>
</dbReference>
<dbReference type="Gene3D" id="1.50.10.20">
    <property type="match status" value="1"/>
</dbReference>
<dbReference type="SMART" id="SM01360">
    <property type="entry name" value="A2M"/>
    <property type="match status" value="1"/>
</dbReference>
<feature type="region of interest" description="Disordered" evidence="2">
    <location>
        <begin position="1252"/>
        <end position="1273"/>
    </location>
</feature>
<gene>
    <name evidence="5" type="ORF">KK078_13500</name>
</gene>
<evidence type="ECO:0000256" key="3">
    <source>
        <dbReference type="SAM" id="SignalP"/>
    </source>
</evidence>
<dbReference type="Pfam" id="PF00207">
    <property type="entry name" value="A2M"/>
    <property type="match status" value="1"/>
</dbReference>
<dbReference type="InterPro" id="IPR047565">
    <property type="entry name" value="Alpha-macroglob_thiol-ester_cl"/>
</dbReference>
<accession>A0AAP2DAM0</accession>
<dbReference type="SMART" id="SM01419">
    <property type="entry name" value="Thiol-ester_cl"/>
    <property type="match status" value="1"/>
</dbReference>
<dbReference type="PANTHER" id="PTHR40094:SF1">
    <property type="entry name" value="UBIQUITIN DOMAIN-CONTAINING PROTEIN"/>
    <property type="match status" value="1"/>
</dbReference>
<dbReference type="InterPro" id="IPR008930">
    <property type="entry name" value="Terpenoid_cyclase/PrenylTrfase"/>
</dbReference>
<sequence>MKIRVAMKNFWLILILSAIAHINLAQNTKKMTPWDYAKAWKEVADFEQKGLPKSALTTVGTIYAQAKKENNAPQLVKAILFRLKLIEHEEDATTQNLESIRTEAEQAAFPARPLLHSMLAEMYWRYYQNNRYRFRQRSDMTADAEKGRDVETWGLERIIRETSEQYTLSLAEAAQSQATPIDLYQEMVYAGNAKGRAARPTLYDFLAHRAIDFFGAEEPSIARPAYAFTLDQEAYFGDAQAFAALTLTTRDTTSLKFQALTLLQALTRFHLNDRDPAPLIDVDLERLQFVRSHSTLSNKLELYRAALETLEKKLEAQPVSALVSYYIAQTYVETATRYKPLVSDAHKNDLKIAYARCEAVKQRFPGSDGAQYCENLQAQIKLHAVSAKLEENNLPGQPFRCLVQYRNFQDLHYRLIRVTSEEVRAQRKRQERSSTNDRELEFLRYFLAKAPARTGRFTLPDDGDYQSHSLEVKLDALPEGEYMVMLSNRADFSGGENALAYAFTRVTLISYIHRNLPDGTLEFHVLNRQTGEALASVKADVYGSKYNYNKSTYEPVLVGSYTTDPRGYVKVPYVRNENLSGLYTNFTYHKDFTSTVPIDQQSYYYGSLHQYKEPPRAEYVQTMFFLDRAIYRPGQTIYFKGLVTRTNGAKSEIVPRHRATVTLQDVNGQSRGQVEVTTNEYGTFSGTFTAPTSGLLGEMTLRANDNGSASFSVEEYKRPKFEAAFEPVKASFRLNETIHAEGKAKAYSGAVIDGAKVQYRVVRVAHFPYWWYYRWGYYPQSPEVEIAHGETATDATGKFTVDFTAIPDLTVDRASDPTFSYTLYADVTDINGETHSATTTVTVGYKSLVLQVPVTNLDKDAAKTPELTIRATNLAGEPQTAQGTITIYPLKAPAKAFRARLWDQPDRHLYTQNEYYDLFPTDLYADEANKFTWEKDKAILTLPFNTAGKTTFTIEDLSKWKTGEYVLEITATDKDGQPVKEVTYFTVYSLQAKTLATPAVHVFQPVKLTAEPGETATFIAGTGARRINVLYEVEHDGTILSKEWVSLGDEQRLFKIPVQETHRGNLAIHYTFVYNNRLYHQSEIVNVPYTNKALDITFESFRDKLRPGQQEQWKIRIKGKTADKVAAEMVATLYDASLDVFRAHGWSAGFFESFYAQLNWSSAKGFDVESLHIYDHDWNRYPHHSPEAPRYDALNWYGYNFYYHDRRIMKKFSVRGASSVVMEEARMSLDASAPAAAAPMAEKEMADEAVAAGVGGGGQKNEEGGKPDAPAAPREDLGAVQARTNFNETAFFYPHLQTNAEGEIIVGFTIPEALTRWKMLGFAHTQDLKSGLTTNELVTQKDLMVVPNQPRFFRENDKMVFQAKVTSMTDNVLQGQAQLEFFDALTGKPATGVLATGAVRDFTVAARQSTNLAWNISIPEGLQALTYRVVARSGNFADGEEMTLPVVTNRMLVTETLPLPVRGKQSKDFRFEKLLTNKSTTLRHQQFTLEFTSNPAWYAIQALPYLMEYPYECVEQTFSRFYANSIASHIASSSPRIKQVFDTWKNIQPNALLSNLEKNQELKSALLEETPWVLQAQDETQRKRAVGLLFDLNRMANEQERAIDKIVKAQTSGGGFSWFPGCPEDLYMTQHIVTGMGHLDVMGVRSVRDEDRTWSMVQSALRYMDNQLQKQYEDLKDRVRRKLTTLEDNNLGYGQIQYLYARTYFKDIALPAQTQEAYNYYVGQAKKYWLEYNLYLEGMLCLTLHRTGDKVTTAAMIKSFNERALHNEEMGMYWKAEHGYYWYQAPIETQALMIEVYDEVAADAKAVEDMKVWLLKQKQTQDWKTTKATTEACYALLRRGVSQLASTTLVDIRVGDQVVDPAKRPDASVEAGTGYFKTAWQANEISSKFGNIHVSKRDEGVAWGAAYWQYFEQLDKITPAETPLKLKKELFKEVRTDRGPVLTPITEQTPLQVGDLVKVRIELRTDRTMEYVHLKDMRAAGFEPVSTLSTSRHQDGLYYYESPRDLATNFFMGYLPKGTYVFEYDLRVSQQGDFSNGITTIQCMYAPEFSSHSAGIRVNVK</sequence>
<keyword evidence="6" id="KW-1185">Reference proteome</keyword>
<dbReference type="InterPro" id="IPR041246">
    <property type="entry name" value="Bact_MG10"/>
</dbReference>
<dbReference type="GO" id="GO:0004866">
    <property type="term" value="F:endopeptidase inhibitor activity"/>
    <property type="evidence" value="ECO:0007669"/>
    <property type="project" value="InterPro"/>
</dbReference>
<evidence type="ECO:0000313" key="5">
    <source>
        <dbReference type="EMBL" id="MBT1687581.1"/>
    </source>
</evidence>
<dbReference type="EMBL" id="JAHESC010000018">
    <property type="protein sequence ID" value="MBT1687581.1"/>
    <property type="molecule type" value="Genomic_DNA"/>
</dbReference>
<dbReference type="Proteomes" id="UP001319180">
    <property type="component" value="Unassembled WGS sequence"/>
</dbReference>
<reference evidence="5 6" key="1">
    <citation type="submission" date="2021-05" db="EMBL/GenBank/DDBJ databases">
        <title>A Polyphasic approach of four new species of the genus Ohtaekwangia: Ohtaekwangia histidinii sp. nov., Ohtaekwangia cretensis sp. nov., Ohtaekwangia indiensis sp. nov., Ohtaekwangia reichenbachii sp. nov. from diverse environment.</title>
        <authorList>
            <person name="Octaviana S."/>
        </authorList>
    </citation>
    <scope>NUCLEOTIDE SEQUENCE [LARGE SCALE GENOMIC DNA]</scope>
    <source>
        <strain evidence="5 6">PWU37</strain>
    </source>
</reference>
<dbReference type="PANTHER" id="PTHR40094">
    <property type="entry name" value="ALPHA-2-MACROGLOBULIN HOMOLOG"/>
    <property type="match status" value="1"/>
</dbReference>
<dbReference type="InterPro" id="IPR051802">
    <property type="entry name" value="YfhM-like"/>
</dbReference>
<keyword evidence="3" id="KW-0732">Signal</keyword>
<dbReference type="Pfam" id="PF01835">
    <property type="entry name" value="MG2"/>
    <property type="match status" value="1"/>
</dbReference>
<feature type="chain" id="PRO_5042964877" description="Alpha-2-macroglobulin domain-containing protein" evidence="3">
    <location>
        <begin position="21"/>
        <end position="2061"/>
    </location>
</feature>
<dbReference type="Pfam" id="PF17973">
    <property type="entry name" value="bMG10"/>
    <property type="match status" value="1"/>
</dbReference>
<name>A0AAP2DAM0_9BACT</name>
<evidence type="ECO:0000256" key="2">
    <source>
        <dbReference type="SAM" id="MobiDB-lite"/>
    </source>
</evidence>
<dbReference type="InterPro" id="IPR001599">
    <property type="entry name" value="Macroglobln_a2"/>
</dbReference>
<evidence type="ECO:0000259" key="4">
    <source>
        <dbReference type="SMART" id="SM01360"/>
    </source>
</evidence>
<evidence type="ECO:0000313" key="6">
    <source>
        <dbReference type="Proteomes" id="UP001319180"/>
    </source>
</evidence>
<feature type="domain" description="Alpha-2-macroglobulin" evidence="4">
    <location>
        <begin position="1289"/>
        <end position="1379"/>
    </location>
</feature>
<comment type="similarity">
    <text evidence="1">Belongs to the protease inhibitor I39 (alpha-2-macroglobulin) family. Bacterial alpha-2-macroglobulin subfamily.</text>
</comment>
<dbReference type="SUPFAM" id="SSF48239">
    <property type="entry name" value="Terpenoid cyclases/Protein prenyltransferases"/>
    <property type="match status" value="1"/>
</dbReference>
<evidence type="ECO:0000256" key="1">
    <source>
        <dbReference type="ARBA" id="ARBA00010556"/>
    </source>
</evidence>